<keyword evidence="11 19" id="KW-0472">Membrane</keyword>
<feature type="domain" description="Protein kinase" evidence="20">
    <location>
        <begin position="621"/>
        <end position="899"/>
    </location>
</feature>
<comment type="similarity">
    <text evidence="17">Belongs to the protein kinase superfamily. Ser/Thr protein kinase family.</text>
</comment>
<evidence type="ECO:0000256" key="13">
    <source>
        <dbReference type="ARBA" id="ARBA00023170"/>
    </source>
</evidence>
<dbReference type="GO" id="GO:0030246">
    <property type="term" value="F:carbohydrate binding"/>
    <property type="evidence" value="ECO:0007669"/>
    <property type="project" value="UniProtKB-KW"/>
</dbReference>
<dbReference type="SMART" id="SM00473">
    <property type="entry name" value="PAN_AP"/>
    <property type="match status" value="1"/>
</dbReference>
<evidence type="ECO:0000256" key="9">
    <source>
        <dbReference type="ARBA" id="ARBA00022840"/>
    </source>
</evidence>
<evidence type="ECO:0000256" key="5">
    <source>
        <dbReference type="ARBA" id="ARBA00022692"/>
    </source>
</evidence>
<dbReference type="PROSITE" id="PS00108">
    <property type="entry name" value="PROTEIN_KINASE_ST"/>
    <property type="match status" value="1"/>
</dbReference>
<keyword evidence="9 17" id="KW-0067">ATP-binding</keyword>
<evidence type="ECO:0000256" key="7">
    <source>
        <dbReference type="ARBA" id="ARBA00022741"/>
    </source>
</evidence>
<dbReference type="InterPro" id="IPR003609">
    <property type="entry name" value="Pan_app"/>
</dbReference>
<dbReference type="GO" id="GO:0004674">
    <property type="term" value="F:protein serine/threonine kinase activity"/>
    <property type="evidence" value="ECO:0007669"/>
    <property type="project" value="UniProtKB-KW"/>
</dbReference>
<keyword evidence="24" id="KW-1185">Reference proteome</keyword>
<comment type="catalytic activity">
    <reaction evidence="15 17">
        <text>L-threonyl-[protein] + ATP = O-phospho-L-threonyl-[protein] + ADP + H(+)</text>
        <dbReference type="Rhea" id="RHEA:46608"/>
        <dbReference type="Rhea" id="RHEA-COMP:11060"/>
        <dbReference type="Rhea" id="RHEA-COMP:11605"/>
        <dbReference type="ChEBI" id="CHEBI:15378"/>
        <dbReference type="ChEBI" id="CHEBI:30013"/>
        <dbReference type="ChEBI" id="CHEBI:30616"/>
        <dbReference type="ChEBI" id="CHEBI:61977"/>
        <dbReference type="ChEBI" id="CHEBI:456216"/>
        <dbReference type="EC" id="2.7.11.1"/>
    </reaction>
</comment>
<dbReference type="FunFam" id="1.10.510.10:FF:000227">
    <property type="entry name" value="Serine/threonine-protein kinase"/>
    <property type="match status" value="1"/>
</dbReference>
<comment type="subcellular location">
    <subcellularLocation>
        <location evidence="1">Membrane</location>
        <topology evidence="1">Single-pass type I membrane protein</topology>
    </subcellularLocation>
</comment>
<dbReference type="AlphaFoldDB" id="A0A1E5VIW0"/>
<dbReference type="STRING" id="888268.A0A1E5VIW0"/>
<dbReference type="InterPro" id="IPR000719">
    <property type="entry name" value="Prot_kinase_dom"/>
</dbReference>
<keyword evidence="3" id="KW-0245">EGF-like domain</keyword>
<evidence type="ECO:0000313" key="24">
    <source>
        <dbReference type="Proteomes" id="UP000095767"/>
    </source>
</evidence>
<evidence type="ECO:0000256" key="8">
    <source>
        <dbReference type="ARBA" id="ARBA00022777"/>
    </source>
</evidence>
<dbReference type="SUPFAM" id="SSF51110">
    <property type="entry name" value="alpha-D-mannose-specific plant lectins"/>
    <property type="match status" value="1"/>
</dbReference>
<name>A0A1E5VIW0_9POAL</name>
<keyword evidence="10 19" id="KW-1133">Transmembrane helix</keyword>
<dbReference type="PIRSF" id="PIRSF000641">
    <property type="entry name" value="SRK"/>
    <property type="match status" value="1"/>
</dbReference>
<dbReference type="Pfam" id="PF00069">
    <property type="entry name" value="Pkinase"/>
    <property type="match status" value="1"/>
</dbReference>
<dbReference type="Pfam" id="PF00954">
    <property type="entry name" value="S_locus_glycop"/>
    <property type="match status" value="1"/>
</dbReference>
<keyword evidence="4 17" id="KW-0808">Transferase</keyword>
<feature type="domain" description="Bulb-type lectin" evidence="21">
    <location>
        <begin position="151"/>
        <end position="278"/>
    </location>
</feature>
<comment type="caution">
    <text evidence="23">The sequence shown here is derived from an EMBL/GenBank/DDBJ whole genome shotgun (WGS) entry which is preliminary data.</text>
</comment>
<evidence type="ECO:0000256" key="18">
    <source>
        <dbReference type="PROSITE-ProRule" id="PRU10141"/>
    </source>
</evidence>
<feature type="domain" description="Apple" evidence="22">
    <location>
        <begin position="470"/>
        <end position="552"/>
    </location>
</feature>
<evidence type="ECO:0000259" key="21">
    <source>
        <dbReference type="PROSITE" id="PS50927"/>
    </source>
</evidence>
<keyword evidence="2 17" id="KW-0723">Serine/threonine-protein kinase</keyword>
<dbReference type="InterPro" id="IPR036426">
    <property type="entry name" value="Bulb-type_lectin_dom_sf"/>
</dbReference>
<dbReference type="SMART" id="SM00108">
    <property type="entry name" value="B_lectin"/>
    <property type="match status" value="1"/>
</dbReference>
<comment type="catalytic activity">
    <reaction evidence="16 17">
        <text>L-seryl-[protein] + ATP = O-phospho-L-seryl-[protein] + ADP + H(+)</text>
        <dbReference type="Rhea" id="RHEA:17989"/>
        <dbReference type="Rhea" id="RHEA-COMP:9863"/>
        <dbReference type="Rhea" id="RHEA-COMP:11604"/>
        <dbReference type="ChEBI" id="CHEBI:15378"/>
        <dbReference type="ChEBI" id="CHEBI:29999"/>
        <dbReference type="ChEBI" id="CHEBI:30616"/>
        <dbReference type="ChEBI" id="CHEBI:83421"/>
        <dbReference type="ChEBI" id="CHEBI:456216"/>
        <dbReference type="EC" id="2.7.11.1"/>
    </reaction>
</comment>
<dbReference type="InterPro" id="IPR024171">
    <property type="entry name" value="SRK-like_kinase"/>
</dbReference>
<dbReference type="Gene3D" id="2.90.10.10">
    <property type="entry name" value="Bulb-type lectin domain"/>
    <property type="match status" value="1"/>
</dbReference>
<dbReference type="Proteomes" id="UP000095767">
    <property type="component" value="Unassembled WGS sequence"/>
</dbReference>
<dbReference type="GO" id="GO:0005524">
    <property type="term" value="F:ATP binding"/>
    <property type="evidence" value="ECO:0007669"/>
    <property type="project" value="UniProtKB-UniRule"/>
</dbReference>
<keyword evidence="12" id="KW-1015">Disulfide bond</keyword>
<reference evidence="23 24" key="1">
    <citation type="submission" date="2016-09" db="EMBL/GenBank/DDBJ databases">
        <title>The draft genome of Dichanthelium oligosanthes: A C3 panicoid grass species.</title>
        <authorList>
            <person name="Studer A.J."/>
            <person name="Schnable J.C."/>
            <person name="Brutnell T.P."/>
        </authorList>
    </citation>
    <scope>NUCLEOTIDE SEQUENCE [LARGE SCALE GENOMIC DNA]</scope>
    <source>
        <strain evidence="24">cv. Kellogg 1175</strain>
        <tissue evidence="23">Leaf</tissue>
    </source>
</reference>
<keyword evidence="14" id="KW-0325">Glycoprotein</keyword>
<dbReference type="PANTHER" id="PTHR47974:SF19">
    <property type="entry name" value="RECEPTOR-LIKE SERINE_THREONINE-PROTEIN KINASE"/>
    <property type="match status" value="1"/>
</dbReference>
<keyword evidence="5 19" id="KW-0812">Transmembrane</keyword>
<dbReference type="GO" id="GO:0051707">
    <property type="term" value="P:response to other organism"/>
    <property type="evidence" value="ECO:0007669"/>
    <property type="project" value="UniProtKB-ARBA"/>
</dbReference>
<sequence>MPSSPWGRHHGGDRADHMEAVQSRQQVCDQQGSTSSQSLKSSVMTESLTIYKVPVKINNRLVDSKKSLFNNHQEVIHPPSSLCAFRHPRSSVCQNEHCLPPHLLRKPASKQAISPIDLDPFFHFRIAMRLLVVLLLGLVSYQRTPSSSAATNTLSRSQALAGDEKLVSSNGKFALGFFQTGSESSNNTLRSYLGIWFHKVPKLTPVWTANGEAPISKAASPELVISEDGNLAILAQGTVTVWSTQANGTTKDASAVLLDNGNLVLRSSLNSSAVFWQSFDYPTDTFMMGAKLGLNKVTGLNRRLVSRKNSIDQASGVYSMEFSLDGIFRLLWNSSTGYWSSGEWNGKFFSSIPEMSEKSDVVHCNYTFVNNDQDVYFSTDCDESVVFHNFLDVSGLWTNRIWLNQDWITLALHPQRQCDVHAACGPFTVCTDNGNPLCNCMKGFSVQSPQDWGLGDTEGGCIRNAPLSYCSGDKNKTSMSDDKFYSMPSIRLPDNGKGVSNAMSAKDCAETCLNSCSCTAYSYGKGGCSVWHDELLNAVVDSNGQTLYLRLAAKEVNNSKSNRSALIIGVATSTCIISLGLVFLIVVWRRKGNCWSSGTENNDGGIGVIPFRYIELRRATKNFSEKLGEGGFGSVFKGSLTNSVVIAVKRLDRVNQGEKQFRAEVSSIGIIQHINLVKLIGFCCEGDKRLLVYEHMPNSSLDAHLFQTQGTILDWNVRYQIALGVARGLSYLHHSCRDCIIHCDIKPQNILLDISFLPKISDFGMAKFLERDFNRVMTTMRGTIGYIAPEWISGTAITSKVDVYSYGMVLLEIISGKRNSAKLCSGNGHEGYFPVQVAHKLLDGDVESLVDANLHGDVNLQEVERVCKIACWCIQDNEFDRPTMVEVLQFLEGVSEPNIPPMPRLLHAISGGH</sequence>
<dbReference type="InterPro" id="IPR011009">
    <property type="entry name" value="Kinase-like_dom_sf"/>
</dbReference>
<evidence type="ECO:0000313" key="23">
    <source>
        <dbReference type="EMBL" id="OEL25049.1"/>
    </source>
</evidence>
<evidence type="ECO:0000256" key="3">
    <source>
        <dbReference type="ARBA" id="ARBA00022536"/>
    </source>
</evidence>
<evidence type="ECO:0000256" key="19">
    <source>
        <dbReference type="SAM" id="Phobius"/>
    </source>
</evidence>
<organism evidence="23 24">
    <name type="scientific">Dichanthelium oligosanthes</name>
    <dbReference type="NCBI Taxonomy" id="888268"/>
    <lineage>
        <taxon>Eukaryota</taxon>
        <taxon>Viridiplantae</taxon>
        <taxon>Streptophyta</taxon>
        <taxon>Embryophyta</taxon>
        <taxon>Tracheophyta</taxon>
        <taxon>Spermatophyta</taxon>
        <taxon>Magnoliopsida</taxon>
        <taxon>Liliopsida</taxon>
        <taxon>Poales</taxon>
        <taxon>Poaceae</taxon>
        <taxon>PACMAD clade</taxon>
        <taxon>Panicoideae</taxon>
        <taxon>Panicodae</taxon>
        <taxon>Paniceae</taxon>
        <taxon>Dichantheliinae</taxon>
        <taxon>Dichanthelium</taxon>
    </lineage>
</organism>
<keyword evidence="7 17" id="KW-0547">Nucleotide-binding</keyword>
<dbReference type="GO" id="GO:0016020">
    <property type="term" value="C:membrane"/>
    <property type="evidence" value="ECO:0007669"/>
    <property type="project" value="UniProtKB-SubCell"/>
</dbReference>
<evidence type="ECO:0000256" key="11">
    <source>
        <dbReference type="ARBA" id="ARBA00023136"/>
    </source>
</evidence>
<evidence type="ECO:0000256" key="2">
    <source>
        <dbReference type="ARBA" id="ARBA00022527"/>
    </source>
</evidence>
<dbReference type="CDD" id="cd00028">
    <property type="entry name" value="B_lectin"/>
    <property type="match status" value="1"/>
</dbReference>
<evidence type="ECO:0000256" key="16">
    <source>
        <dbReference type="ARBA" id="ARBA00048679"/>
    </source>
</evidence>
<keyword evidence="8 17" id="KW-0418">Kinase</keyword>
<dbReference type="PROSITE" id="PS50948">
    <property type="entry name" value="PAN"/>
    <property type="match status" value="1"/>
</dbReference>
<dbReference type="Pfam" id="PF01453">
    <property type="entry name" value="B_lectin"/>
    <property type="match status" value="1"/>
</dbReference>
<keyword evidence="23" id="KW-0430">Lectin</keyword>
<evidence type="ECO:0000256" key="1">
    <source>
        <dbReference type="ARBA" id="ARBA00004479"/>
    </source>
</evidence>
<dbReference type="PROSITE" id="PS00107">
    <property type="entry name" value="PROTEIN_KINASE_ATP"/>
    <property type="match status" value="1"/>
</dbReference>
<protein>
    <recommendedName>
        <fullName evidence="17">Receptor-like serine/threonine-protein kinase</fullName>
        <ecNumber evidence="17">2.7.11.1</ecNumber>
    </recommendedName>
</protein>
<dbReference type="InterPro" id="IPR008271">
    <property type="entry name" value="Ser/Thr_kinase_AS"/>
</dbReference>
<dbReference type="GO" id="GO:0048544">
    <property type="term" value="P:recognition of pollen"/>
    <property type="evidence" value="ECO:0007669"/>
    <property type="project" value="InterPro"/>
</dbReference>
<evidence type="ECO:0000259" key="20">
    <source>
        <dbReference type="PROSITE" id="PS50011"/>
    </source>
</evidence>
<dbReference type="Gene3D" id="1.10.510.10">
    <property type="entry name" value="Transferase(Phosphotransferase) domain 1"/>
    <property type="match status" value="1"/>
</dbReference>
<accession>A0A1E5VIW0</accession>
<evidence type="ECO:0000256" key="6">
    <source>
        <dbReference type="ARBA" id="ARBA00022729"/>
    </source>
</evidence>
<dbReference type="PROSITE" id="PS50011">
    <property type="entry name" value="PROTEIN_KINASE_DOM"/>
    <property type="match status" value="1"/>
</dbReference>
<dbReference type="PROSITE" id="PS50927">
    <property type="entry name" value="BULB_LECTIN"/>
    <property type="match status" value="1"/>
</dbReference>
<dbReference type="CDD" id="cd14066">
    <property type="entry name" value="STKc_IRAK"/>
    <property type="match status" value="1"/>
</dbReference>
<keyword evidence="13 23" id="KW-0675">Receptor</keyword>
<proteinExistence type="inferred from homology"/>
<dbReference type="FunFam" id="3.30.200.20:FF:000250">
    <property type="entry name" value="Serine/threonine-protein kinase"/>
    <property type="match status" value="1"/>
</dbReference>
<evidence type="ECO:0000256" key="17">
    <source>
        <dbReference type="PIRNR" id="PIRNR000641"/>
    </source>
</evidence>
<dbReference type="OrthoDB" id="4062651at2759"/>
<dbReference type="InterPro" id="IPR000858">
    <property type="entry name" value="S_locus_glycoprot_dom"/>
</dbReference>
<dbReference type="SMART" id="SM00220">
    <property type="entry name" value="S_TKc"/>
    <property type="match status" value="1"/>
</dbReference>
<dbReference type="EMBL" id="LWDX02038361">
    <property type="protein sequence ID" value="OEL25049.1"/>
    <property type="molecule type" value="Genomic_DNA"/>
</dbReference>
<dbReference type="FunFam" id="2.90.10.10:FF:000002">
    <property type="entry name" value="Serine/threonine-protein kinase"/>
    <property type="match status" value="1"/>
</dbReference>
<evidence type="ECO:0000256" key="12">
    <source>
        <dbReference type="ARBA" id="ARBA00023157"/>
    </source>
</evidence>
<dbReference type="Pfam" id="PF08276">
    <property type="entry name" value="PAN_2"/>
    <property type="match status" value="1"/>
</dbReference>
<dbReference type="EC" id="2.7.11.1" evidence="17"/>
<feature type="binding site" evidence="18">
    <location>
        <position position="649"/>
    </location>
    <ligand>
        <name>ATP</name>
        <dbReference type="ChEBI" id="CHEBI:30616"/>
    </ligand>
</feature>
<keyword evidence="6" id="KW-0732">Signal</keyword>
<evidence type="ECO:0000256" key="4">
    <source>
        <dbReference type="ARBA" id="ARBA00022679"/>
    </source>
</evidence>
<evidence type="ECO:0000256" key="15">
    <source>
        <dbReference type="ARBA" id="ARBA00047899"/>
    </source>
</evidence>
<dbReference type="SUPFAM" id="SSF56112">
    <property type="entry name" value="Protein kinase-like (PK-like)"/>
    <property type="match status" value="1"/>
</dbReference>
<evidence type="ECO:0000259" key="22">
    <source>
        <dbReference type="PROSITE" id="PS50948"/>
    </source>
</evidence>
<gene>
    <name evidence="23" type="ORF">BAE44_0013932</name>
</gene>
<dbReference type="Gene3D" id="3.30.200.20">
    <property type="entry name" value="Phosphorylase Kinase, domain 1"/>
    <property type="match status" value="1"/>
</dbReference>
<evidence type="ECO:0000256" key="14">
    <source>
        <dbReference type="ARBA" id="ARBA00023180"/>
    </source>
</evidence>
<dbReference type="PANTHER" id="PTHR47974">
    <property type="entry name" value="OS07G0415500 PROTEIN"/>
    <property type="match status" value="1"/>
</dbReference>
<evidence type="ECO:0000256" key="10">
    <source>
        <dbReference type="ARBA" id="ARBA00022989"/>
    </source>
</evidence>
<feature type="transmembrane region" description="Helical" evidence="19">
    <location>
        <begin position="565"/>
        <end position="588"/>
    </location>
</feature>
<dbReference type="GO" id="GO:0106310">
    <property type="term" value="F:protein serine kinase activity"/>
    <property type="evidence" value="ECO:0007669"/>
    <property type="project" value="RHEA"/>
</dbReference>
<dbReference type="InterPro" id="IPR001480">
    <property type="entry name" value="Bulb-type_lectin_dom"/>
</dbReference>
<dbReference type="CDD" id="cd01098">
    <property type="entry name" value="PAN_AP_plant"/>
    <property type="match status" value="1"/>
</dbReference>
<dbReference type="InterPro" id="IPR017441">
    <property type="entry name" value="Protein_kinase_ATP_BS"/>
</dbReference>